<keyword evidence="2" id="KW-1185">Reference proteome</keyword>
<accession>A0A7G9FX48</accession>
<protein>
    <submittedName>
        <fullName evidence="1">Uncharacterized protein</fullName>
    </submittedName>
</protein>
<evidence type="ECO:0000313" key="2">
    <source>
        <dbReference type="Proteomes" id="UP000515981"/>
    </source>
</evidence>
<reference evidence="1 2" key="1">
    <citation type="submission" date="2020-08" db="EMBL/GenBank/DDBJ databases">
        <authorList>
            <person name="Liu C."/>
            <person name="Sun Q."/>
        </authorList>
    </citation>
    <scope>NUCLEOTIDE SEQUENCE [LARGE SCALE GENOMIC DNA]</scope>
    <source>
        <strain evidence="1 2">NSJ-8</strain>
    </source>
</reference>
<proteinExistence type="predicted"/>
<gene>
    <name evidence="1" type="ORF">H9Q77_02990</name>
</gene>
<sequence length="58" mass="6690">MGLGKEKRMFTAIRSSYLYLESLKNAALDYEKEWGFSFVYSDKNKLEGNTVVMDVDLS</sequence>
<dbReference type="AlphaFoldDB" id="A0A7G9FX48"/>
<dbReference type="Proteomes" id="UP000515981">
    <property type="component" value="Chromosome"/>
</dbReference>
<evidence type="ECO:0000313" key="1">
    <source>
        <dbReference type="EMBL" id="QNM03130.1"/>
    </source>
</evidence>
<dbReference type="KEGG" id="ssun:H9Q77_02990"/>
<name>A0A7G9FX48_9FIRM</name>
<organism evidence="1 2">
    <name type="scientific">Simiaoa sunii</name>
    <dbReference type="NCBI Taxonomy" id="2763672"/>
    <lineage>
        <taxon>Bacteria</taxon>
        <taxon>Bacillati</taxon>
        <taxon>Bacillota</taxon>
        <taxon>Clostridia</taxon>
        <taxon>Lachnospirales</taxon>
        <taxon>Lachnospiraceae</taxon>
        <taxon>Simiaoa</taxon>
    </lineage>
</organism>
<dbReference type="EMBL" id="CP060633">
    <property type="protein sequence ID" value="QNM03130.1"/>
    <property type="molecule type" value="Genomic_DNA"/>
</dbReference>